<dbReference type="InterPro" id="IPR051797">
    <property type="entry name" value="TrmB-like"/>
</dbReference>
<dbReference type="STRING" id="658167.SAMN04488135_102426"/>
<dbReference type="PANTHER" id="PTHR34293:SF1">
    <property type="entry name" value="HTH-TYPE TRANSCRIPTIONAL REGULATOR TRMBL2"/>
    <property type="match status" value="1"/>
</dbReference>
<dbReference type="AlphaFoldDB" id="A0A1M5QZN5"/>
<gene>
    <name evidence="2" type="ORF">SAMN04488135_102426</name>
</gene>
<evidence type="ECO:0000259" key="1">
    <source>
        <dbReference type="Pfam" id="PF01978"/>
    </source>
</evidence>
<evidence type="ECO:0000313" key="2">
    <source>
        <dbReference type="EMBL" id="SHH19368.1"/>
    </source>
</evidence>
<sequence>MIEQLAALGLDDKEQRFYLAALQLGAAPVADVAVRAGVTRTNGYDLLERLERRGLLSQTQEVKGVRKVVAEDPAVLIRDWERTRMMLNELVPELRSIYSGASSRPRTRLYEGRAGIERALWDTLECRSKTLYGVLSMHELREVPGLQWMEGFISERVKRGIQLNVLRSRSRETENIWTSESLREVRFAPGGVDLGMTMYINDDTVTYVSSKKENYALVIESRELGLLNRSFFDSLWRMAAPQEAP</sequence>
<name>A0A1M5QZN5_9BURK</name>
<dbReference type="OrthoDB" id="5724859at2"/>
<dbReference type="Gene3D" id="1.10.10.10">
    <property type="entry name" value="Winged helix-like DNA-binding domain superfamily/Winged helix DNA-binding domain"/>
    <property type="match status" value="1"/>
</dbReference>
<evidence type="ECO:0000313" key="3">
    <source>
        <dbReference type="Proteomes" id="UP000184226"/>
    </source>
</evidence>
<dbReference type="EMBL" id="FQXE01000002">
    <property type="protein sequence ID" value="SHH19368.1"/>
    <property type="molecule type" value="Genomic_DNA"/>
</dbReference>
<dbReference type="Pfam" id="PF01978">
    <property type="entry name" value="TrmB"/>
    <property type="match status" value="1"/>
</dbReference>
<protein>
    <submittedName>
        <fullName evidence="2">Sugar-specific transcriptional regulator TrmB</fullName>
    </submittedName>
</protein>
<dbReference type="InterPro" id="IPR036388">
    <property type="entry name" value="WH-like_DNA-bd_sf"/>
</dbReference>
<dbReference type="Proteomes" id="UP000184226">
    <property type="component" value="Unassembled WGS sequence"/>
</dbReference>
<dbReference type="InterPro" id="IPR002831">
    <property type="entry name" value="Tscrpt_reg_TrmB_N"/>
</dbReference>
<organism evidence="2 3">
    <name type="scientific">Pollutimonas bauzanensis</name>
    <dbReference type="NCBI Taxonomy" id="658167"/>
    <lineage>
        <taxon>Bacteria</taxon>
        <taxon>Pseudomonadati</taxon>
        <taxon>Pseudomonadota</taxon>
        <taxon>Betaproteobacteria</taxon>
        <taxon>Burkholderiales</taxon>
        <taxon>Alcaligenaceae</taxon>
        <taxon>Pollutimonas</taxon>
    </lineage>
</organism>
<dbReference type="InterPro" id="IPR036390">
    <property type="entry name" value="WH_DNA-bd_sf"/>
</dbReference>
<accession>A0A1M5QZN5</accession>
<keyword evidence="3" id="KW-1185">Reference proteome</keyword>
<dbReference type="SUPFAM" id="SSF46785">
    <property type="entry name" value="Winged helix' DNA-binding domain"/>
    <property type="match status" value="1"/>
</dbReference>
<feature type="domain" description="Transcription regulator TrmB N-terminal" evidence="1">
    <location>
        <begin position="5"/>
        <end position="61"/>
    </location>
</feature>
<dbReference type="RefSeq" id="WP_073102040.1">
    <property type="nucleotide sequence ID" value="NZ_FQXE01000002.1"/>
</dbReference>
<dbReference type="PANTHER" id="PTHR34293">
    <property type="entry name" value="HTH-TYPE TRANSCRIPTIONAL REGULATOR TRMBL2"/>
    <property type="match status" value="1"/>
</dbReference>
<proteinExistence type="predicted"/>
<reference evidence="2 3" key="1">
    <citation type="submission" date="2016-11" db="EMBL/GenBank/DDBJ databases">
        <authorList>
            <person name="Jaros S."/>
            <person name="Januszkiewicz K."/>
            <person name="Wedrychowicz H."/>
        </authorList>
    </citation>
    <scope>NUCLEOTIDE SEQUENCE [LARGE SCALE GENOMIC DNA]</scope>
    <source>
        <strain evidence="2 3">CGMCC 1.10190</strain>
    </source>
</reference>